<comment type="caution">
    <text evidence="1">The sequence shown here is derived from an EMBL/GenBank/DDBJ whole genome shotgun (WGS) entry which is preliminary data.</text>
</comment>
<gene>
    <name evidence="1" type="ORF">NLJ89_g9516</name>
</gene>
<reference evidence="1" key="1">
    <citation type="submission" date="2022-07" db="EMBL/GenBank/DDBJ databases">
        <title>Genome Sequence of Agrocybe chaxingu.</title>
        <authorList>
            <person name="Buettner E."/>
        </authorList>
    </citation>
    <scope>NUCLEOTIDE SEQUENCE</scope>
    <source>
        <strain evidence="1">MP-N11</strain>
    </source>
</reference>
<organism evidence="1 2">
    <name type="scientific">Agrocybe chaxingu</name>
    <dbReference type="NCBI Taxonomy" id="84603"/>
    <lineage>
        <taxon>Eukaryota</taxon>
        <taxon>Fungi</taxon>
        <taxon>Dikarya</taxon>
        <taxon>Basidiomycota</taxon>
        <taxon>Agaricomycotina</taxon>
        <taxon>Agaricomycetes</taxon>
        <taxon>Agaricomycetidae</taxon>
        <taxon>Agaricales</taxon>
        <taxon>Agaricineae</taxon>
        <taxon>Strophariaceae</taxon>
        <taxon>Agrocybe</taxon>
    </lineage>
</organism>
<name>A0A9W8MTH1_9AGAR</name>
<keyword evidence="2" id="KW-1185">Reference proteome</keyword>
<accession>A0A9W8MTH1</accession>
<dbReference type="Proteomes" id="UP001148786">
    <property type="component" value="Unassembled WGS sequence"/>
</dbReference>
<proteinExistence type="predicted"/>
<sequence length="160" mass="17916">MDAPTPLPTVDLDFTFFIPRQGTIRDYEMFLFSEPLLSEYITLTPPLRINGEEFHAFYECKVTTWQRLMEIESLLRSAAWVGVVRDSLPDADTSLAAPPGGSHQFPLFILESLPGSIGFDPDIHTPMNVVFACCKPCKLDVAQRRVKKGDVSTSSLSVEY</sequence>
<protein>
    <submittedName>
        <fullName evidence="1">Uncharacterized protein</fullName>
    </submittedName>
</protein>
<evidence type="ECO:0000313" key="2">
    <source>
        <dbReference type="Proteomes" id="UP001148786"/>
    </source>
</evidence>
<dbReference type="EMBL" id="JANKHO010001499">
    <property type="protein sequence ID" value="KAJ3501048.1"/>
    <property type="molecule type" value="Genomic_DNA"/>
</dbReference>
<evidence type="ECO:0000313" key="1">
    <source>
        <dbReference type="EMBL" id="KAJ3501048.1"/>
    </source>
</evidence>
<dbReference type="AlphaFoldDB" id="A0A9W8MTH1"/>